<dbReference type="AlphaFoldDB" id="A0A1R3JFJ8"/>
<dbReference type="Proteomes" id="UP000187203">
    <property type="component" value="Unassembled WGS sequence"/>
</dbReference>
<organism evidence="1 2">
    <name type="scientific">Corchorus olitorius</name>
    <dbReference type="NCBI Taxonomy" id="93759"/>
    <lineage>
        <taxon>Eukaryota</taxon>
        <taxon>Viridiplantae</taxon>
        <taxon>Streptophyta</taxon>
        <taxon>Embryophyta</taxon>
        <taxon>Tracheophyta</taxon>
        <taxon>Spermatophyta</taxon>
        <taxon>Magnoliopsida</taxon>
        <taxon>eudicotyledons</taxon>
        <taxon>Gunneridae</taxon>
        <taxon>Pentapetalae</taxon>
        <taxon>rosids</taxon>
        <taxon>malvids</taxon>
        <taxon>Malvales</taxon>
        <taxon>Malvaceae</taxon>
        <taxon>Grewioideae</taxon>
        <taxon>Apeibeae</taxon>
        <taxon>Corchorus</taxon>
    </lineage>
</organism>
<dbReference type="EMBL" id="AWUE01016254">
    <property type="protein sequence ID" value="OMO93595.1"/>
    <property type="molecule type" value="Genomic_DNA"/>
</dbReference>
<evidence type="ECO:0000313" key="2">
    <source>
        <dbReference type="Proteomes" id="UP000187203"/>
    </source>
</evidence>
<accession>A0A1R3JFJ8</accession>
<sequence length="87" mass="10276">MAEIVLSFENKKLPIHYIPGPEGVCGRNSDNKLIDEKLGWAPTMRLKLQMEHYRGRRKPFIILNIFRHRIMFRASDIMQNLRPCDPI</sequence>
<comment type="caution">
    <text evidence="1">The sequence shown here is derived from an EMBL/GenBank/DDBJ whole genome shotgun (WGS) entry which is preliminary data.</text>
</comment>
<dbReference type="OrthoDB" id="1701385at2759"/>
<name>A0A1R3JFJ8_9ROSI</name>
<dbReference type="STRING" id="93759.A0A1R3JFJ8"/>
<keyword evidence="2" id="KW-1185">Reference proteome</keyword>
<gene>
    <name evidence="1" type="ORF">COLO4_16793</name>
</gene>
<protein>
    <submittedName>
        <fullName evidence="1">GDP-D-mannose 3',5'-epimerase</fullName>
    </submittedName>
</protein>
<evidence type="ECO:0000313" key="1">
    <source>
        <dbReference type="EMBL" id="OMO93595.1"/>
    </source>
</evidence>
<reference evidence="2" key="1">
    <citation type="submission" date="2013-09" db="EMBL/GenBank/DDBJ databases">
        <title>Corchorus olitorius genome sequencing.</title>
        <authorList>
            <person name="Alam M."/>
            <person name="Haque M.S."/>
            <person name="Islam M.S."/>
            <person name="Emdad E.M."/>
            <person name="Islam M.M."/>
            <person name="Ahmed B."/>
            <person name="Halim A."/>
            <person name="Hossen Q.M.M."/>
            <person name="Hossain M.Z."/>
            <person name="Ahmed R."/>
            <person name="Khan M.M."/>
            <person name="Islam R."/>
            <person name="Rashid M.M."/>
            <person name="Khan S.A."/>
            <person name="Rahman M.S."/>
            <person name="Alam M."/>
            <person name="Yahiya A.S."/>
            <person name="Khan M.S."/>
            <person name="Azam M.S."/>
            <person name="Haque T."/>
            <person name="Lashkar M.Z.H."/>
            <person name="Akhand A.I."/>
            <person name="Morshed G."/>
            <person name="Roy S."/>
            <person name="Uddin K.S."/>
            <person name="Rabeya T."/>
            <person name="Hossain A.S."/>
            <person name="Chowdhury A."/>
            <person name="Snigdha A.R."/>
            <person name="Mortoza M.S."/>
            <person name="Matin S.A."/>
            <person name="Hoque S.M.E."/>
            <person name="Islam M.K."/>
            <person name="Roy D.K."/>
            <person name="Haider R."/>
            <person name="Moosa M.M."/>
            <person name="Elias S.M."/>
            <person name="Hasan A.M."/>
            <person name="Jahan S."/>
            <person name="Shafiuddin M."/>
            <person name="Mahmood N."/>
            <person name="Shommy N.S."/>
        </authorList>
    </citation>
    <scope>NUCLEOTIDE SEQUENCE [LARGE SCALE GENOMIC DNA]</scope>
    <source>
        <strain evidence="2">cv. O-4</strain>
    </source>
</reference>
<proteinExistence type="predicted"/>
<dbReference type="Gene3D" id="3.90.25.10">
    <property type="entry name" value="UDP-galactose 4-epimerase, domain 1"/>
    <property type="match status" value="1"/>
</dbReference>